<dbReference type="PROSITE" id="PS50240">
    <property type="entry name" value="TRYPSIN_DOM"/>
    <property type="match status" value="1"/>
</dbReference>
<protein>
    <submittedName>
        <fullName evidence="5">Protease YdgD</fullName>
    </submittedName>
</protein>
<evidence type="ECO:0000313" key="6">
    <source>
        <dbReference type="Proteomes" id="UP000295611"/>
    </source>
</evidence>
<feature type="domain" description="Peptidase S1" evidence="4">
    <location>
        <begin position="31"/>
        <end position="267"/>
    </location>
</feature>
<dbReference type="InterPro" id="IPR050966">
    <property type="entry name" value="Glutamyl_endopeptidase"/>
</dbReference>
<organism evidence="5 6">
    <name type="scientific">Paludibacterium purpuratum</name>
    <dbReference type="NCBI Taxonomy" id="1144873"/>
    <lineage>
        <taxon>Bacteria</taxon>
        <taxon>Pseudomonadati</taxon>
        <taxon>Pseudomonadota</taxon>
        <taxon>Betaproteobacteria</taxon>
        <taxon>Neisseriales</taxon>
        <taxon>Chromobacteriaceae</taxon>
        <taxon>Paludibacterium</taxon>
    </lineage>
</organism>
<keyword evidence="5" id="KW-0645">Protease</keyword>
<dbReference type="OrthoDB" id="267336at2"/>
<dbReference type="Gene3D" id="2.40.10.10">
    <property type="entry name" value="Trypsin-like serine proteases"/>
    <property type="match status" value="2"/>
</dbReference>
<feature type="signal peptide" evidence="3">
    <location>
        <begin position="1"/>
        <end position="20"/>
    </location>
</feature>
<dbReference type="InterPro" id="IPR043504">
    <property type="entry name" value="Peptidase_S1_PA_chymotrypsin"/>
</dbReference>
<comment type="caution">
    <text evidence="5">The sequence shown here is derived from an EMBL/GenBank/DDBJ whole genome shotgun (WGS) entry which is preliminary data.</text>
</comment>
<dbReference type="EMBL" id="SNZP01000008">
    <property type="protein sequence ID" value="TDR78437.1"/>
    <property type="molecule type" value="Genomic_DNA"/>
</dbReference>
<dbReference type="SUPFAM" id="SSF50494">
    <property type="entry name" value="Trypsin-like serine proteases"/>
    <property type="match status" value="1"/>
</dbReference>
<evidence type="ECO:0000256" key="3">
    <source>
        <dbReference type="SAM" id="SignalP"/>
    </source>
</evidence>
<reference evidence="5 6" key="1">
    <citation type="submission" date="2019-03" db="EMBL/GenBank/DDBJ databases">
        <title>Genomic Encyclopedia of Type Strains, Phase III (KMG-III): the genomes of soil and plant-associated and newly described type strains.</title>
        <authorList>
            <person name="Whitman W."/>
        </authorList>
    </citation>
    <scope>NUCLEOTIDE SEQUENCE [LARGE SCALE GENOMIC DNA]</scope>
    <source>
        <strain evidence="5 6">CECT 8976</strain>
    </source>
</reference>
<dbReference type="AlphaFoldDB" id="A0A4V3DV11"/>
<dbReference type="InterPro" id="IPR001254">
    <property type="entry name" value="Trypsin_dom"/>
</dbReference>
<evidence type="ECO:0000256" key="2">
    <source>
        <dbReference type="ARBA" id="ARBA00023157"/>
    </source>
</evidence>
<name>A0A4V3DV11_9NEIS</name>
<dbReference type="GO" id="GO:0004252">
    <property type="term" value="F:serine-type endopeptidase activity"/>
    <property type="evidence" value="ECO:0007669"/>
    <property type="project" value="InterPro"/>
</dbReference>
<dbReference type="PROSITE" id="PS00134">
    <property type="entry name" value="TRYPSIN_HIS"/>
    <property type="match status" value="1"/>
</dbReference>
<dbReference type="PANTHER" id="PTHR15462:SF8">
    <property type="entry name" value="SERINE PROTEASE"/>
    <property type="match status" value="1"/>
</dbReference>
<evidence type="ECO:0000259" key="4">
    <source>
        <dbReference type="PROSITE" id="PS50240"/>
    </source>
</evidence>
<accession>A0A4V3DV11</accession>
<evidence type="ECO:0000313" key="5">
    <source>
        <dbReference type="EMBL" id="TDR78437.1"/>
    </source>
</evidence>
<dbReference type="Proteomes" id="UP000295611">
    <property type="component" value="Unassembled WGS sequence"/>
</dbReference>
<evidence type="ECO:0000256" key="1">
    <source>
        <dbReference type="ARBA" id="ARBA00022729"/>
    </source>
</evidence>
<dbReference type="InterPro" id="IPR018114">
    <property type="entry name" value="TRYPSIN_HIS"/>
</dbReference>
<dbReference type="InterPro" id="IPR009003">
    <property type="entry name" value="Peptidase_S1_PA"/>
</dbReference>
<keyword evidence="6" id="KW-1185">Reference proteome</keyword>
<dbReference type="InterPro" id="IPR033116">
    <property type="entry name" value="TRYPSIN_SER"/>
</dbReference>
<dbReference type="InterPro" id="IPR001314">
    <property type="entry name" value="Peptidase_S1A"/>
</dbReference>
<proteinExistence type="predicted"/>
<dbReference type="Pfam" id="PF13365">
    <property type="entry name" value="Trypsin_2"/>
    <property type="match status" value="1"/>
</dbReference>
<dbReference type="RefSeq" id="WP_133681238.1">
    <property type="nucleotide sequence ID" value="NZ_SNZP01000008.1"/>
</dbReference>
<keyword evidence="5" id="KW-0378">Hydrolase</keyword>
<keyword evidence="2" id="KW-1015">Disulfide bond</keyword>
<dbReference type="PROSITE" id="PS00135">
    <property type="entry name" value="TRYPSIN_SER"/>
    <property type="match status" value="1"/>
</dbReference>
<dbReference type="GO" id="GO:0006508">
    <property type="term" value="P:proteolysis"/>
    <property type="evidence" value="ECO:0007669"/>
    <property type="project" value="UniProtKB-KW"/>
</dbReference>
<keyword evidence="1 3" id="KW-0732">Signal</keyword>
<gene>
    <name evidence="5" type="ORF">DFP86_108156</name>
</gene>
<sequence length="267" mass="29241">MNLRLLGLALATLTCSLPVAAHKLTHEQLTLFFGKDDRVPVGPSGMPWQTIGRLQTMGGLQCTATLVAPDVALTAGHCFVNPRGQLDPAQDFTIGLKGERYAKRVTITKVMVNRQLLRGLIHKRDGVYVPESVARYDYAFIRLAEPLGNTYGFLPVFSGNRAELGKALAKIHKRILHAGYPEDTQGILMAHKNCLATELHRDGRLGHRCDTLPGDSGSPMLATIDGKTVIIAIQSSAPNAIDRYRADNMSLMAPAFNNSLQRFIQQK</sequence>
<feature type="chain" id="PRO_5020452819" evidence="3">
    <location>
        <begin position="21"/>
        <end position="267"/>
    </location>
</feature>
<dbReference type="PRINTS" id="PR00722">
    <property type="entry name" value="CHYMOTRYPSIN"/>
</dbReference>
<dbReference type="PANTHER" id="PTHR15462">
    <property type="entry name" value="SERINE PROTEASE"/>
    <property type="match status" value="1"/>
</dbReference>